<name>A0A2H8U208_9HEMI</name>
<reference evidence="15" key="1">
    <citation type="submission" date="2017-10" db="EMBL/GenBank/DDBJ databases">
        <title>Transcriptome Assembly of Sugarcane Aphid Adults.</title>
        <authorList>
            <person name="Scully E.D."/>
            <person name="Palmer N.A."/>
            <person name="Geib S.M."/>
            <person name="Sarath G."/>
            <person name="Sattler S.E."/>
        </authorList>
    </citation>
    <scope>NUCLEOTIDE SEQUENCE</scope>
    <source>
        <tissue evidence="15">Whole body</tissue>
    </source>
</reference>
<dbReference type="InterPro" id="IPR039750">
    <property type="entry name" value="DRC1/DRC2"/>
</dbReference>
<keyword evidence="3" id="KW-0282">Flagellum</keyword>
<feature type="domain" description="Dynein regulatory complex protein 1/2 N-terminal" evidence="14">
    <location>
        <begin position="26"/>
        <end position="126"/>
    </location>
</feature>
<evidence type="ECO:0000256" key="6">
    <source>
        <dbReference type="ARBA" id="ARBA00023212"/>
    </source>
</evidence>
<evidence type="ECO:0000256" key="3">
    <source>
        <dbReference type="ARBA" id="ARBA00022846"/>
    </source>
</evidence>
<evidence type="ECO:0000313" key="15">
    <source>
        <dbReference type="EMBL" id="MBW19942.1"/>
    </source>
</evidence>
<evidence type="ECO:0000256" key="9">
    <source>
        <dbReference type="ARBA" id="ARBA00038424"/>
    </source>
</evidence>
<evidence type="ECO:0000256" key="11">
    <source>
        <dbReference type="ARBA" id="ARBA00041517"/>
    </source>
</evidence>
<sequence length="448" mass="53560">MAPKKNKKNNKLARMSDEEKLRYLQHRAAIEEETKRRKEQLIATYLKNKLKKEEAFTRLNNAKLNQQWRHNLRKIKCKELKDEMMTMENRFHILLDCKNDHIDMLLKDLEDAEEQNLKQYGAHAEIVSQFLGIHEKSLEELHARYEHKKRLLLDELKHNFRWMRDVFSREDERLDLMSIIFDARNDDDTQQIHINFEDSIAELNNEMLFEKDRFTKIRFAEIQTTIKKFQKVLDDYSNETESKKNHYNYLKMRDEANTTSIEENNKRIHEYSEEIKMLTQLCTKREAQYAQRENKLKQEREDLIKRCFVAQNQLNVNRNEYKNKLEAMSKIYKTVIDKLTSVTKKGDRIIKTAENCAKLMVDDDNIVCPDEDNHEEKFDKMSKFWKRYARADVQCQELDVRRTKAAQENKDLKAALTYYLKTIARPASVQRDIKDGGIQLNLLPVKAG</sequence>
<dbReference type="GO" id="GO:0060285">
    <property type="term" value="P:cilium-dependent cell motility"/>
    <property type="evidence" value="ECO:0007669"/>
    <property type="project" value="TreeGrafter"/>
</dbReference>
<dbReference type="PANTHER" id="PTHR21625:SF0">
    <property type="entry name" value="DYNEIN REGULATORY COMPLEX SUBUNIT 2"/>
    <property type="match status" value="1"/>
</dbReference>
<evidence type="ECO:0000256" key="13">
    <source>
        <dbReference type="SAM" id="Coils"/>
    </source>
</evidence>
<dbReference type="AlphaFoldDB" id="A0A2H8U208"/>
<accession>A0A2H8U208</accession>
<comment type="similarity">
    <text evidence="9">Belongs to the DRC2 family.</text>
</comment>
<evidence type="ECO:0000256" key="7">
    <source>
        <dbReference type="ARBA" id="ARBA00023273"/>
    </source>
</evidence>
<keyword evidence="5" id="KW-0969">Cilium</keyword>
<evidence type="ECO:0000256" key="4">
    <source>
        <dbReference type="ARBA" id="ARBA00023054"/>
    </source>
</evidence>
<dbReference type="GO" id="GO:0003352">
    <property type="term" value="P:regulation of cilium movement"/>
    <property type="evidence" value="ECO:0007669"/>
    <property type="project" value="TreeGrafter"/>
</dbReference>
<keyword evidence="6" id="KW-0206">Cytoskeleton</keyword>
<comment type="subcellular location">
    <subcellularLocation>
        <location evidence="1">Cytoplasm</location>
        <location evidence="1">Cytoskeleton</location>
        <location evidence="1">Flagellum axoneme</location>
    </subcellularLocation>
    <subcellularLocation>
        <location evidence="8">Cytoplasm</location>
        <location evidence="8">Cytoskeleton</location>
        <location evidence="8">Flagellum basal body</location>
    </subcellularLocation>
</comment>
<dbReference type="PANTHER" id="PTHR21625">
    <property type="entry name" value="NYD-SP28 PROTEIN"/>
    <property type="match status" value="1"/>
</dbReference>
<dbReference type="Pfam" id="PF14772">
    <property type="entry name" value="NYD-SP28"/>
    <property type="match status" value="1"/>
</dbReference>
<dbReference type="GO" id="GO:0070286">
    <property type="term" value="P:axonemal dynein complex assembly"/>
    <property type="evidence" value="ECO:0007669"/>
    <property type="project" value="InterPro"/>
</dbReference>
<evidence type="ECO:0000256" key="12">
    <source>
        <dbReference type="ARBA" id="ARBA00045865"/>
    </source>
</evidence>
<evidence type="ECO:0000256" key="2">
    <source>
        <dbReference type="ARBA" id="ARBA00022490"/>
    </source>
</evidence>
<keyword evidence="4 13" id="KW-0175">Coiled coil</keyword>
<gene>
    <name evidence="15" type="primary">Ccdc65_0</name>
</gene>
<evidence type="ECO:0000256" key="5">
    <source>
        <dbReference type="ARBA" id="ARBA00023069"/>
    </source>
</evidence>
<dbReference type="GO" id="GO:0005858">
    <property type="term" value="C:axonemal dynein complex"/>
    <property type="evidence" value="ECO:0007669"/>
    <property type="project" value="InterPro"/>
</dbReference>
<comment type="function">
    <text evidence="12">Component of the nexin-dynein regulatory complex (N-DRC), a key regulator of ciliary/flagellar motility which maintains the alignment and integrity of the distal axoneme and regulates microtubule sliding in motile axonemes. Plays a critical role in the assembly of N-DRC and also stabilizes the assembly of multiple inner dynein arms and radial spokes. Coassembles with DRC1 to form a central scaffold needed for assembly of the N-DRC and its attachment to the outer doublet microtubules.</text>
</comment>
<feature type="coiled-coil region" evidence="13">
    <location>
        <begin position="261"/>
        <end position="306"/>
    </location>
</feature>
<evidence type="ECO:0000256" key="1">
    <source>
        <dbReference type="ARBA" id="ARBA00004611"/>
    </source>
</evidence>
<organism evidence="15">
    <name type="scientific">Melanaphis sacchari</name>
    <dbReference type="NCBI Taxonomy" id="742174"/>
    <lineage>
        <taxon>Eukaryota</taxon>
        <taxon>Metazoa</taxon>
        <taxon>Ecdysozoa</taxon>
        <taxon>Arthropoda</taxon>
        <taxon>Hexapoda</taxon>
        <taxon>Insecta</taxon>
        <taxon>Pterygota</taxon>
        <taxon>Neoptera</taxon>
        <taxon>Paraneoptera</taxon>
        <taxon>Hemiptera</taxon>
        <taxon>Sternorrhyncha</taxon>
        <taxon>Aphidomorpha</taxon>
        <taxon>Aphidoidea</taxon>
        <taxon>Aphididae</taxon>
        <taxon>Aphidini</taxon>
        <taxon>Melanaphis</taxon>
    </lineage>
</organism>
<protein>
    <recommendedName>
        <fullName evidence="10">Dynein regulatory complex subunit 2</fullName>
    </recommendedName>
    <alternativeName>
        <fullName evidence="11">Coiled-coil domain-containing protein 65</fullName>
    </alternativeName>
</protein>
<dbReference type="EMBL" id="GFXV01008137">
    <property type="protein sequence ID" value="MBW19942.1"/>
    <property type="molecule type" value="Transcribed_RNA"/>
</dbReference>
<keyword evidence="2" id="KW-0963">Cytoplasm</keyword>
<dbReference type="OrthoDB" id="7760980at2759"/>
<evidence type="ECO:0000256" key="8">
    <source>
        <dbReference type="ARBA" id="ARBA00037841"/>
    </source>
</evidence>
<evidence type="ECO:0000256" key="10">
    <source>
        <dbReference type="ARBA" id="ARBA00040899"/>
    </source>
</evidence>
<dbReference type="InterPro" id="IPR039505">
    <property type="entry name" value="DRC1/2_N"/>
</dbReference>
<evidence type="ECO:0000259" key="14">
    <source>
        <dbReference type="Pfam" id="PF14772"/>
    </source>
</evidence>
<keyword evidence="7" id="KW-0966">Cell projection</keyword>
<proteinExistence type="inferred from homology"/>